<name>A0A8J6AVL7_9EUKA</name>
<feature type="region of interest" description="Disordered" evidence="1">
    <location>
        <begin position="1"/>
        <end position="96"/>
    </location>
</feature>
<dbReference type="Proteomes" id="UP000717585">
    <property type="component" value="Unassembled WGS sequence"/>
</dbReference>
<comment type="caution">
    <text evidence="2">The sequence shown here is derived from an EMBL/GenBank/DDBJ whole genome shotgun (WGS) entry which is preliminary data.</text>
</comment>
<proteinExistence type="predicted"/>
<protein>
    <submittedName>
        <fullName evidence="2">Uncharacterized protein</fullName>
    </submittedName>
</protein>
<feature type="compositionally biased region" description="Polar residues" evidence="1">
    <location>
        <begin position="84"/>
        <end position="96"/>
    </location>
</feature>
<dbReference type="EMBL" id="JAHDYR010000034">
    <property type="protein sequence ID" value="KAG9392700.1"/>
    <property type="molecule type" value="Genomic_DNA"/>
</dbReference>
<dbReference type="AlphaFoldDB" id="A0A8J6AVL7"/>
<feature type="compositionally biased region" description="Polar residues" evidence="1">
    <location>
        <begin position="12"/>
        <end position="22"/>
    </location>
</feature>
<organism evidence="2 3">
    <name type="scientific">Carpediemonas membranifera</name>
    <dbReference type="NCBI Taxonomy" id="201153"/>
    <lineage>
        <taxon>Eukaryota</taxon>
        <taxon>Metamonada</taxon>
        <taxon>Carpediemonas-like organisms</taxon>
        <taxon>Carpediemonas</taxon>
    </lineage>
</organism>
<keyword evidence="3" id="KW-1185">Reference proteome</keyword>
<evidence type="ECO:0000256" key="1">
    <source>
        <dbReference type="SAM" id="MobiDB-lite"/>
    </source>
</evidence>
<reference evidence="2" key="1">
    <citation type="submission" date="2021-05" db="EMBL/GenBank/DDBJ databases">
        <title>A free-living protist that lacks canonical eukaryotic 1 DNA replication and segregation systems.</title>
        <authorList>
            <person name="Salas-Leiva D.E."/>
            <person name="Tromer E.C."/>
            <person name="Curtis B.A."/>
            <person name="Jerlstrom-Hultqvist J."/>
            <person name="Kolisko M."/>
            <person name="Yi Z."/>
            <person name="Salas-Leiva J.S."/>
            <person name="Gallot-Lavallee L."/>
            <person name="Kops G.J.P.L."/>
            <person name="Archibald J.M."/>
            <person name="Simpson A.G.B."/>
            <person name="Roger A.J."/>
        </authorList>
    </citation>
    <scope>NUCLEOTIDE SEQUENCE</scope>
    <source>
        <strain evidence="2">BICM</strain>
    </source>
</reference>
<feature type="compositionally biased region" description="Basic and acidic residues" evidence="1">
    <location>
        <begin position="60"/>
        <end position="70"/>
    </location>
</feature>
<gene>
    <name evidence="2" type="ORF">J8273_5958</name>
</gene>
<feature type="compositionally biased region" description="Basic and acidic residues" evidence="1">
    <location>
        <begin position="23"/>
        <end position="39"/>
    </location>
</feature>
<sequence length="306" mass="32497">MVAFIEPDGSIVHQQRSSNTNEENTRRDNAPTNESHEPGSDGPLISNLSDDTTEQDDESRDNANRNDPAVHRTPPSLNRPPVSRITQSAGPAQSSRAPFDKLRAFFARAVTETTAAILQADGSLAFLAADCDGTPRPPTPPVSRFLCDDDPGDTLIGSPARRVGFSETLPRRAADGVATTSAPNCGPYRSPCVDAYLANRVAYSRVMNLTAWIGPMCRQTGLGVDAAILRRVLGQLAFTMGPGPTAEFTAGTWSAMAAVLCLVLADSAVHETAGIVVGPHERSELLAMAGISSRQYGLLLDLFQPG</sequence>
<accession>A0A8J6AVL7</accession>
<evidence type="ECO:0000313" key="3">
    <source>
        <dbReference type="Proteomes" id="UP000717585"/>
    </source>
</evidence>
<evidence type="ECO:0000313" key="2">
    <source>
        <dbReference type="EMBL" id="KAG9392700.1"/>
    </source>
</evidence>